<organism evidence="8">
    <name type="scientific">Leptolyngbya sp. NK1-12</name>
    <dbReference type="NCBI Taxonomy" id="2547451"/>
    <lineage>
        <taxon>Bacteria</taxon>
        <taxon>Bacillati</taxon>
        <taxon>Cyanobacteriota</taxon>
        <taxon>Cyanophyceae</taxon>
        <taxon>Leptolyngbyales</taxon>
        <taxon>Leptolyngbyaceae</taxon>
        <taxon>Leptolyngbya group</taxon>
        <taxon>Leptolyngbya</taxon>
    </lineage>
</organism>
<dbReference type="Pfam" id="PF00501">
    <property type="entry name" value="AMP-binding"/>
    <property type="match status" value="1"/>
</dbReference>
<dbReference type="InterPro" id="IPR040097">
    <property type="entry name" value="FAAL/FAAC"/>
</dbReference>
<dbReference type="PROSITE" id="PS00455">
    <property type="entry name" value="AMP_BINDING"/>
    <property type="match status" value="1"/>
</dbReference>
<dbReference type="GO" id="GO:0005886">
    <property type="term" value="C:plasma membrane"/>
    <property type="evidence" value="ECO:0007669"/>
    <property type="project" value="TreeGrafter"/>
</dbReference>
<evidence type="ECO:0000256" key="4">
    <source>
        <dbReference type="ARBA" id="ARBA00022598"/>
    </source>
</evidence>
<dbReference type="PANTHER" id="PTHR22754:SF32">
    <property type="entry name" value="DISCO-INTERACTING PROTEIN 2"/>
    <property type="match status" value="1"/>
</dbReference>
<evidence type="ECO:0000256" key="5">
    <source>
        <dbReference type="ARBA" id="ARBA00022832"/>
    </source>
</evidence>
<dbReference type="InterPro" id="IPR036736">
    <property type="entry name" value="ACP-like_sf"/>
</dbReference>
<dbReference type="Gene3D" id="3.40.50.12780">
    <property type="entry name" value="N-terminal domain of ligase-like"/>
    <property type="match status" value="1"/>
</dbReference>
<evidence type="ECO:0000256" key="2">
    <source>
        <dbReference type="ARBA" id="ARBA00022450"/>
    </source>
</evidence>
<dbReference type="Pfam" id="PF00550">
    <property type="entry name" value="PP-binding"/>
    <property type="match status" value="1"/>
</dbReference>
<keyword evidence="5" id="KW-0276">Fatty acid metabolism</keyword>
<keyword evidence="6" id="KW-0443">Lipid metabolism</keyword>
<dbReference type="InterPro" id="IPR025110">
    <property type="entry name" value="AMP-bd_C"/>
</dbReference>
<accession>A0AA96WB04</accession>
<dbReference type="SUPFAM" id="SSF56801">
    <property type="entry name" value="Acetyl-CoA synthetase-like"/>
    <property type="match status" value="1"/>
</dbReference>
<evidence type="ECO:0000256" key="1">
    <source>
        <dbReference type="ARBA" id="ARBA00006432"/>
    </source>
</evidence>
<comment type="similarity">
    <text evidence="1">Belongs to the ATP-dependent AMP-binding enzyme family.</text>
</comment>
<dbReference type="InterPro" id="IPR045851">
    <property type="entry name" value="AMP-bd_C_sf"/>
</dbReference>
<dbReference type="Gene3D" id="3.30.300.30">
    <property type="match status" value="1"/>
</dbReference>
<proteinExistence type="inferred from homology"/>
<dbReference type="PROSITE" id="PS50075">
    <property type="entry name" value="CARRIER"/>
    <property type="match status" value="1"/>
</dbReference>
<dbReference type="Gene3D" id="1.10.1200.10">
    <property type="entry name" value="ACP-like"/>
    <property type="match status" value="1"/>
</dbReference>
<dbReference type="SMART" id="SM00823">
    <property type="entry name" value="PKS_PP"/>
    <property type="match status" value="1"/>
</dbReference>
<reference evidence="8" key="1">
    <citation type="submission" date="2020-05" db="EMBL/GenBank/DDBJ databases">
        <authorList>
            <person name="Zhu T."/>
            <person name="Keshari N."/>
            <person name="Lu X."/>
        </authorList>
    </citation>
    <scope>NUCLEOTIDE SEQUENCE</scope>
    <source>
        <strain evidence="8">NK1-12</strain>
    </source>
</reference>
<feature type="domain" description="Carrier" evidence="7">
    <location>
        <begin position="612"/>
        <end position="686"/>
    </location>
</feature>
<keyword evidence="4" id="KW-0436">Ligase</keyword>
<dbReference type="SUPFAM" id="SSF69593">
    <property type="entry name" value="Glycerol-3-phosphate (1)-acyltransferase"/>
    <property type="match status" value="1"/>
</dbReference>
<dbReference type="EMBL" id="CP053586">
    <property type="protein sequence ID" value="WNZ21709.1"/>
    <property type="molecule type" value="Genomic_DNA"/>
</dbReference>
<dbReference type="RefSeq" id="WP_316433001.1">
    <property type="nucleotide sequence ID" value="NZ_CP053586.1"/>
</dbReference>
<gene>
    <name evidence="8" type="ORF">HJG54_01730</name>
</gene>
<dbReference type="CDD" id="cd05931">
    <property type="entry name" value="FAAL"/>
    <property type="match status" value="1"/>
</dbReference>
<dbReference type="GO" id="GO:0016746">
    <property type="term" value="F:acyltransferase activity"/>
    <property type="evidence" value="ECO:0007669"/>
    <property type="project" value="InterPro"/>
</dbReference>
<dbReference type="GO" id="GO:0006633">
    <property type="term" value="P:fatty acid biosynthetic process"/>
    <property type="evidence" value="ECO:0007669"/>
    <property type="project" value="TreeGrafter"/>
</dbReference>
<protein>
    <submittedName>
        <fullName evidence="8">AMP-binding protein</fullName>
    </submittedName>
</protein>
<dbReference type="InterPro" id="IPR000873">
    <property type="entry name" value="AMP-dep_synth/lig_dom"/>
</dbReference>
<evidence type="ECO:0000256" key="6">
    <source>
        <dbReference type="ARBA" id="ARBA00023098"/>
    </source>
</evidence>
<dbReference type="GO" id="GO:0031177">
    <property type="term" value="F:phosphopantetheine binding"/>
    <property type="evidence" value="ECO:0007669"/>
    <property type="project" value="InterPro"/>
</dbReference>
<evidence type="ECO:0000313" key="8">
    <source>
        <dbReference type="EMBL" id="WNZ21709.1"/>
    </source>
</evidence>
<dbReference type="InterPro" id="IPR042099">
    <property type="entry name" value="ANL_N_sf"/>
</dbReference>
<dbReference type="AlphaFoldDB" id="A0AA96WB04"/>
<dbReference type="InterPro" id="IPR020845">
    <property type="entry name" value="AMP-binding_CS"/>
</dbReference>
<dbReference type="InterPro" id="IPR002123">
    <property type="entry name" value="Plipid/glycerol_acylTrfase"/>
</dbReference>
<dbReference type="PANTHER" id="PTHR22754">
    <property type="entry name" value="DISCO-INTERACTING PROTEIN 2 DIP2 -RELATED"/>
    <property type="match status" value="1"/>
</dbReference>
<keyword evidence="3" id="KW-0597">Phosphoprotein</keyword>
<dbReference type="GO" id="GO:0070566">
    <property type="term" value="F:adenylyltransferase activity"/>
    <property type="evidence" value="ECO:0007669"/>
    <property type="project" value="TreeGrafter"/>
</dbReference>
<dbReference type="Pfam" id="PF01553">
    <property type="entry name" value="Acyltransferase"/>
    <property type="match status" value="1"/>
</dbReference>
<dbReference type="InterPro" id="IPR020806">
    <property type="entry name" value="PKS_PP-bd"/>
</dbReference>
<keyword evidence="2" id="KW-0596">Phosphopantetheine</keyword>
<sequence>MTAAGYVFGTQQKIATLVDLLRYRSIAQPDDTAFVFLKDGETIAASWTYQQLDHQARIIATHLQALTRPGDRVLLLYPSGLEFIAAFFGCLYAQTIAVPAYPPKANQTLNRLQAIVADADAAAAMTTEALLPDLQRKWREEALPPIHWLASDGLDSHNCNWQEPPITSATLAFLQYTSGSTGNPKGVMVSHGNLLHNERLIKQAFGHHDQTISVGWLPLFHDMGLVGNVLQPLYLGLPCTLMSPVAFLQKPLRWLQAISDYRATSSGGPNFAYELCVRKISPEQRRQLDLSRWDVAFTGAEPIRAETLDRFAAAFAECGFRREAFYPCYGLAESTLFVTGGTKTAAPTILTVEPDSLSQNRVVLTDAGLPLVGCGHPRFDQNVIVVDPNTLTECHQGEVGEIWVSGPSVAQGYWNRPDATAATFQAQLAPAANNPDYFLRTGDLGFIQGTELFVTGRLKDVIIIRGRNHYPQDIELTVEQSHASLRSPNGAAAFTVEVEGDEQLVVVAEVERTALRKTAADELEVIFSQIRAAIAKQHDLQVHAIVLLKPGYLPKTSSGKIQRHACRTGFQTGTLASVAQWQVAQTDSNPVVVLPTYDRETLLAQPASQQQQTIQTWLQVQIAARLKVGLEQIDLERPLTDYGLDSVEAVSLVADLEDWLGQSLDSDLLNDHLTLAQLSQVLTTQLYQPSPNLTPCPLPRRRSRLFWSWSQAVYQHWFQLSCQGLEHLPTDRPYLLAANHVSHLDAGAIVVSLLKQVDQVICLGAKDYFFDHALKSWFSRSFLNLVPLDREGTLLGALDALRHCEQLLNARTPILIFPEGTRSRTGEIQAFQPGLGLLALKLNVPIVPVYIEGTYQALPKGRLLPRRHPIQVTFGAPLDLASPQRNAADREACQAITDQTRAAILQLRANRLEQTFAPIPTQTNGRAIK</sequence>
<dbReference type="SMART" id="SM00563">
    <property type="entry name" value="PlsC"/>
    <property type="match status" value="1"/>
</dbReference>
<dbReference type="GO" id="GO:0071766">
    <property type="term" value="P:Actinobacterium-type cell wall biogenesis"/>
    <property type="evidence" value="ECO:0007669"/>
    <property type="project" value="UniProtKB-ARBA"/>
</dbReference>
<evidence type="ECO:0000256" key="3">
    <source>
        <dbReference type="ARBA" id="ARBA00022553"/>
    </source>
</evidence>
<dbReference type="SUPFAM" id="SSF47336">
    <property type="entry name" value="ACP-like"/>
    <property type="match status" value="1"/>
</dbReference>
<name>A0AA96WB04_9CYAN</name>
<dbReference type="FunFam" id="3.40.50.12780:FF:000013">
    <property type="entry name" value="Long-chain-fatty-acid--AMP ligase FadD32"/>
    <property type="match status" value="1"/>
</dbReference>
<dbReference type="CDD" id="cd07989">
    <property type="entry name" value="LPLAT_AGPAT-like"/>
    <property type="match status" value="1"/>
</dbReference>
<evidence type="ECO:0000259" key="7">
    <source>
        <dbReference type="PROSITE" id="PS50075"/>
    </source>
</evidence>
<dbReference type="GO" id="GO:0016874">
    <property type="term" value="F:ligase activity"/>
    <property type="evidence" value="ECO:0007669"/>
    <property type="project" value="UniProtKB-KW"/>
</dbReference>
<dbReference type="Pfam" id="PF23024">
    <property type="entry name" value="AMP-dom_DIP2-like"/>
    <property type="match status" value="1"/>
</dbReference>
<dbReference type="InterPro" id="IPR009081">
    <property type="entry name" value="PP-bd_ACP"/>
</dbReference>